<evidence type="ECO:0000313" key="2">
    <source>
        <dbReference type="Proteomes" id="UP000264071"/>
    </source>
</evidence>
<dbReference type="Proteomes" id="UP000264071">
    <property type="component" value="Unassembled WGS sequence"/>
</dbReference>
<protein>
    <submittedName>
        <fullName evidence="1">Uncharacterized protein</fullName>
    </submittedName>
</protein>
<name>A0A3D4V784_9BACT</name>
<organism evidence="1 2">
    <name type="scientific">Gemmatimonas aurantiaca</name>
    <dbReference type="NCBI Taxonomy" id="173480"/>
    <lineage>
        <taxon>Bacteria</taxon>
        <taxon>Pseudomonadati</taxon>
        <taxon>Gemmatimonadota</taxon>
        <taxon>Gemmatimonadia</taxon>
        <taxon>Gemmatimonadales</taxon>
        <taxon>Gemmatimonadaceae</taxon>
        <taxon>Gemmatimonas</taxon>
    </lineage>
</organism>
<proteinExistence type="predicted"/>
<accession>A0A3D4V784</accession>
<dbReference type="EMBL" id="DPIY01000005">
    <property type="protein sequence ID" value="HCT56508.1"/>
    <property type="molecule type" value="Genomic_DNA"/>
</dbReference>
<gene>
    <name evidence="1" type="ORF">DGD08_04765</name>
</gene>
<sequence>MNRGSQDGNDRASWAVLLQEATPEEIENLEFFDDLADRIRAVRAPDTGGANLGAPGRAVAAVTVLSGSATAQVLLDQVAPLLPGVIQELMPVPARQQCLDALWALSYLNAAQCAGSDAPTEQQAAEIAWLPTLVASLGQFSESEQQTIALAAAACRQVSLVPSVFGLAALPTFTPGATFGFNVQGFALHIAAAIESRAPYEDVEMAWLDFVHGFPIKLDTGTLDWPALLWAARAVYATIGGIPVAEVGDELHALVANA</sequence>
<dbReference type="AlphaFoldDB" id="A0A3D4V784"/>
<evidence type="ECO:0000313" key="1">
    <source>
        <dbReference type="EMBL" id="HCT56508.1"/>
    </source>
</evidence>
<reference evidence="1 2" key="1">
    <citation type="journal article" date="2018" name="Nat. Biotechnol.">
        <title>A standardized bacterial taxonomy based on genome phylogeny substantially revises the tree of life.</title>
        <authorList>
            <person name="Parks D.H."/>
            <person name="Chuvochina M."/>
            <person name="Waite D.W."/>
            <person name="Rinke C."/>
            <person name="Skarshewski A."/>
            <person name="Chaumeil P.A."/>
            <person name="Hugenholtz P."/>
        </authorList>
    </citation>
    <scope>NUCLEOTIDE SEQUENCE [LARGE SCALE GENOMIC DNA]</scope>
    <source>
        <strain evidence="1">UBA8844</strain>
    </source>
</reference>
<comment type="caution">
    <text evidence="1">The sequence shown here is derived from an EMBL/GenBank/DDBJ whole genome shotgun (WGS) entry which is preliminary data.</text>
</comment>